<evidence type="ECO:0000313" key="12">
    <source>
        <dbReference type="RefSeq" id="XP_055866603.1"/>
    </source>
</evidence>
<dbReference type="GO" id="GO:0008270">
    <property type="term" value="F:zinc ion binding"/>
    <property type="evidence" value="ECO:0007669"/>
    <property type="project" value="InterPro"/>
</dbReference>
<evidence type="ECO:0000256" key="2">
    <source>
        <dbReference type="ARBA" id="ARBA00004496"/>
    </source>
</evidence>
<name>A0A9W2YV48_BIOGL</name>
<dbReference type="GO" id="GO:0071011">
    <property type="term" value="C:precatalytic spliceosome"/>
    <property type="evidence" value="ECO:0007669"/>
    <property type="project" value="TreeGrafter"/>
</dbReference>
<keyword evidence="5" id="KW-0694">RNA-binding</keyword>
<feature type="region of interest" description="Disordered" evidence="9">
    <location>
        <begin position="109"/>
        <end position="152"/>
    </location>
</feature>
<dbReference type="GO" id="GO:0003727">
    <property type="term" value="F:single-stranded RNA binding"/>
    <property type="evidence" value="ECO:0007669"/>
    <property type="project" value="TreeGrafter"/>
</dbReference>
<feature type="compositionally biased region" description="Basic and acidic residues" evidence="9">
    <location>
        <begin position="954"/>
        <end position="965"/>
    </location>
</feature>
<keyword evidence="3" id="KW-0963">Cytoplasm</keyword>
<evidence type="ECO:0000256" key="7">
    <source>
        <dbReference type="ARBA" id="ARBA00023242"/>
    </source>
</evidence>
<evidence type="ECO:0000313" key="11">
    <source>
        <dbReference type="Proteomes" id="UP001165740"/>
    </source>
</evidence>
<evidence type="ECO:0000256" key="5">
    <source>
        <dbReference type="ARBA" id="ARBA00022884"/>
    </source>
</evidence>
<dbReference type="OrthoDB" id="5877502at2759"/>
<feature type="compositionally biased region" description="Polar residues" evidence="9">
    <location>
        <begin position="1075"/>
        <end position="1088"/>
    </location>
</feature>
<dbReference type="PANTHER" id="PTHR45762:SF21">
    <property type="entry name" value="ZINC FINGER RNA-BINDING PROTEIN"/>
    <property type="match status" value="1"/>
</dbReference>
<keyword evidence="8" id="KW-0175">Coiled coil</keyword>
<keyword evidence="7" id="KW-0539">Nucleus</keyword>
<feature type="domain" description="U1-type" evidence="10">
    <location>
        <begin position="291"/>
        <end position="325"/>
    </location>
</feature>
<dbReference type="AlphaFoldDB" id="A0A9W2YV48"/>
<feature type="region of interest" description="Disordered" evidence="9">
    <location>
        <begin position="666"/>
        <end position="728"/>
    </location>
</feature>
<evidence type="ECO:0000256" key="1">
    <source>
        <dbReference type="ARBA" id="ARBA00004123"/>
    </source>
</evidence>
<evidence type="ECO:0000259" key="10">
    <source>
        <dbReference type="SMART" id="SM00451"/>
    </source>
</evidence>
<evidence type="ECO:0000256" key="4">
    <source>
        <dbReference type="ARBA" id="ARBA00022737"/>
    </source>
</evidence>
<dbReference type="Pfam" id="PF12874">
    <property type="entry name" value="zf-met"/>
    <property type="match status" value="1"/>
</dbReference>
<dbReference type="InterPro" id="IPR003604">
    <property type="entry name" value="Matrin/U1-like-C_Znf_C2H2"/>
</dbReference>
<proteinExistence type="predicted"/>
<keyword evidence="11" id="KW-1185">Reference proteome</keyword>
<evidence type="ECO:0000256" key="8">
    <source>
        <dbReference type="SAM" id="Coils"/>
    </source>
</evidence>
<feature type="compositionally biased region" description="Basic and acidic residues" evidence="9">
    <location>
        <begin position="137"/>
        <end position="147"/>
    </location>
</feature>
<dbReference type="SMART" id="SM00451">
    <property type="entry name" value="ZnF_U1"/>
    <property type="match status" value="1"/>
</dbReference>
<feature type="compositionally biased region" description="Low complexity" evidence="9">
    <location>
        <begin position="755"/>
        <end position="768"/>
    </location>
</feature>
<sequence>MAILSKMYNNHQQNRRLMNFDSDSYNQAYGGEYTDVYHETNSYVHQPTVNNYATQNDSYTTTYQYDDYANEGTDADYYDYQSQNNLASENSYTTSKEFYPPANQYQSNFNRQQPGNSIKPPPKGILKTSRSQPSRDWQYKNEMRPNDSGEYMDTWNMTSDTESATNKLMDNADIKEEIEEEKKEKEEEEDDDDEPIITHSKGLMNTLIGLCGPEVKNRKPDPLPPPQPMKLENEEEKYLGKKSSEAITYSDDYLEYGITETMLEEANLEMDDVPCHARDLLPSDIGKDADKPELFCKLCQVQTTSMGNFRDHLNGRSHKNTLEAFKQGKKVSSKKKRNMVDPANVGQKSVSLELVEGLLEPILGLSYITEYHSLSGILCVCNLCGVKFDRNIVVSHVTGVKHRLHYMKEKKPAVYVHLKKFGGKKSQLSSFLDELSVDAEKEDGRGVPTIKIFELPDGTEEGAAEKHVPPEDKEMHEATLALKRHEAMLARRKPGAISFQEWVNEEFNKSKSNKKRSPSPSSIPISRPDIGNQGTQNQGTQGNIRPLMSIPSVPAGARPLMSIPSVPASVRPLMSVPSALATARPLMEDAAYRGQPIDTLISAPLALPTDLPPRTPFPQPPLPYDPYLDPTRFRPEPFRDPFEAARLDPYVLKSYPYPDPVQRFRRVDTSLDPDPLKRCPPKKDTIIIDYGHGQSKSSDAESSSKYTIKSDGRDESRHREEKNKSVSRTVDQWENDILRMQNMNVKAPDSLAMLSSTYSSPEKSPSPSRGKQPVKHRELPFSKSYLESSKLKSLDKHRRSQDRYDYHQKKQRSPESDLSRKYGSSSHSRNRSRSPDTASRRHDQYRGYTNDTKYDSTLNQRRSFKSPGVGQGKRSRSPPPVSHSRRSRSRSPLAGKSRRSKSPNSSRSKRSRSPSLGKYSHRASSSSHYSRYESEASNRQRPIRSPEVLRNSKKREESPSQIKREMDVLDARKEFERNRHAKQLQEIFTEENEDVQAERIAELLVEMSSSWASDMEHGASALQKLLSNAAIQNVLMSSKSKPESSSSSGQSRTASRLPTSSTHQPKPRDKVAFSLSGNRGTSKPNTLPSDFGESSDSSS</sequence>
<feature type="compositionally biased region" description="Basic residues" evidence="9">
    <location>
        <begin position="896"/>
        <end position="912"/>
    </location>
</feature>
<dbReference type="InterPro" id="IPR036236">
    <property type="entry name" value="Znf_C2H2_sf"/>
</dbReference>
<dbReference type="PANTHER" id="PTHR45762">
    <property type="entry name" value="ZINC FINGER RNA-BINDING PROTEIN"/>
    <property type="match status" value="1"/>
</dbReference>
<dbReference type="Gene3D" id="3.30.160.60">
    <property type="entry name" value="Classic Zinc Finger"/>
    <property type="match status" value="1"/>
</dbReference>
<feature type="compositionally biased region" description="Basic and acidic residues" evidence="9">
    <location>
        <begin position="801"/>
        <end position="820"/>
    </location>
</feature>
<comment type="subcellular location">
    <subcellularLocation>
        <location evidence="2">Cytoplasm</location>
    </subcellularLocation>
    <subcellularLocation>
        <location evidence="1">Nucleus</location>
    </subcellularLocation>
</comment>
<dbReference type="GO" id="GO:0003725">
    <property type="term" value="F:double-stranded RNA binding"/>
    <property type="evidence" value="ECO:0007669"/>
    <property type="project" value="TreeGrafter"/>
</dbReference>
<reference evidence="12" key="1">
    <citation type="submission" date="2025-08" db="UniProtKB">
        <authorList>
            <consortium name="RefSeq"/>
        </authorList>
    </citation>
    <scope>IDENTIFICATION</scope>
</reference>
<dbReference type="GeneID" id="106067555"/>
<feature type="compositionally biased region" description="Low complexity" evidence="9">
    <location>
        <begin position="1037"/>
        <end position="1055"/>
    </location>
</feature>
<feature type="region of interest" description="Disordered" evidence="9">
    <location>
        <begin position="755"/>
        <end position="965"/>
    </location>
</feature>
<feature type="coiled-coil region" evidence="8">
    <location>
        <begin position="164"/>
        <end position="191"/>
    </location>
</feature>
<feature type="compositionally biased region" description="Basic and acidic residues" evidence="9">
    <location>
        <begin position="666"/>
        <end position="686"/>
    </location>
</feature>
<dbReference type="SUPFAM" id="SSF57667">
    <property type="entry name" value="beta-beta-alpha zinc fingers"/>
    <property type="match status" value="1"/>
</dbReference>
<dbReference type="GO" id="GO:0005737">
    <property type="term" value="C:cytoplasm"/>
    <property type="evidence" value="ECO:0007669"/>
    <property type="project" value="UniProtKB-SubCell"/>
</dbReference>
<dbReference type="RefSeq" id="XP_055866603.1">
    <property type="nucleotide sequence ID" value="XM_056010628.1"/>
</dbReference>
<feature type="compositionally biased region" description="Low complexity" evidence="9">
    <location>
        <begin position="518"/>
        <end position="543"/>
    </location>
</feature>
<organism evidence="11 12">
    <name type="scientific">Biomphalaria glabrata</name>
    <name type="common">Bloodfluke planorb</name>
    <name type="synonym">Freshwater snail</name>
    <dbReference type="NCBI Taxonomy" id="6526"/>
    <lineage>
        <taxon>Eukaryota</taxon>
        <taxon>Metazoa</taxon>
        <taxon>Spiralia</taxon>
        <taxon>Lophotrochozoa</taxon>
        <taxon>Mollusca</taxon>
        <taxon>Gastropoda</taxon>
        <taxon>Heterobranchia</taxon>
        <taxon>Euthyneura</taxon>
        <taxon>Panpulmonata</taxon>
        <taxon>Hygrophila</taxon>
        <taxon>Lymnaeoidea</taxon>
        <taxon>Planorbidae</taxon>
        <taxon>Biomphalaria</taxon>
    </lineage>
</organism>
<keyword evidence="4" id="KW-0677">Repeat</keyword>
<accession>A0A9W2YV48</accession>
<protein>
    <submittedName>
        <fullName evidence="12">Serine/arginine repetitive matrix protein 2-like isoform X1</fullName>
    </submittedName>
</protein>
<keyword evidence="6" id="KW-0238">DNA-binding</keyword>
<feature type="compositionally biased region" description="Low complexity" evidence="9">
    <location>
        <begin position="695"/>
        <end position="704"/>
    </location>
</feature>
<feature type="region of interest" description="Disordered" evidence="9">
    <location>
        <begin position="507"/>
        <end position="545"/>
    </location>
</feature>
<feature type="region of interest" description="Disordered" evidence="9">
    <location>
        <begin position="1036"/>
        <end position="1099"/>
    </location>
</feature>
<feature type="compositionally biased region" description="Basic and acidic residues" evidence="9">
    <location>
        <begin position="708"/>
        <end position="724"/>
    </location>
</feature>
<gene>
    <name evidence="12" type="primary">LOC106067555</name>
</gene>
<evidence type="ECO:0000256" key="6">
    <source>
        <dbReference type="ARBA" id="ARBA00023125"/>
    </source>
</evidence>
<dbReference type="GO" id="GO:0003677">
    <property type="term" value="F:DNA binding"/>
    <property type="evidence" value="ECO:0007669"/>
    <property type="project" value="UniProtKB-KW"/>
</dbReference>
<dbReference type="Proteomes" id="UP001165740">
    <property type="component" value="Chromosome 1"/>
</dbReference>
<feature type="compositionally biased region" description="Polar residues" evidence="9">
    <location>
        <begin position="847"/>
        <end position="861"/>
    </location>
</feature>
<evidence type="ECO:0000256" key="3">
    <source>
        <dbReference type="ARBA" id="ARBA00022490"/>
    </source>
</evidence>
<evidence type="ECO:0000256" key="9">
    <source>
        <dbReference type="SAM" id="MobiDB-lite"/>
    </source>
</evidence>
<dbReference type="InterPro" id="IPR013087">
    <property type="entry name" value="Znf_C2H2_type"/>
</dbReference>